<dbReference type="Gene3D" id="3.40.50.1220">
    <property type="entry name" value="TPP-binding domain"/>
    <property type="match status" value="1"/>
</dbReference>
<feature type="binding site" evidence="4">
    <location>
        <position position="155"/>
    </location>
    <ligand>
        <name>Zn(2+)</name>
        <dbReference type="ChEBI" id="CHEBI:29105"/>
    </ligand>
</feature>
<dbReference type="PROSITE" id="PS50305">
    <property type="entry name" value="SIRTUIN"/>
    <property type="match status" value="1"/>
</dbReference>
<dbReference type="RefSeq" id="WP_109624207.1">
    <property type="nucleotide sequence ID" value="NZ_JANKBI010000001.1"/>
</dbReference>
<accession>A0AB73T9E3</accession>
<evidence type="ECO:0000259" key="5">
    <source>
        <dbReference type="PROSITE" id="PS50305"/>
    </source>
</evidence>
<gene>
    <name evidence="6" type="ORF">C7383_101127</name>
</gene>
<organism evidence="6 7">
    <name type="scientific">Murimonas intestini</name>
    <dbReference type="NCBI Taxonomy" id="1337051"/>
    <lineage>
        <taxon>Bacteria</taxon>
        <taxon>Bacillati</taxon>
        <taxon>Bacillota</taxon>
        <taxon>Clostridia</taxon>
        <taxon>Lachnospirales</taxon>
        <taxon>Lachnospiraceae</taxon>
        <taxon>Murimonas</taxon>
    </lineage>
</organism>
<keyword evidence="3" id="KW-0520">NAD</keyword>
<name>A0AB73T9E3_9FIRM</name>
<dbReference type="InterPro" id="IPR029035">
    <property type="entry name" value="DHS-like_NAD/FAD-binding_dom"/>
</dbReference>
<dbReference type="Proteomes" id="UP000245412">
    <property type="component" value="Unassembled WGS sequence"/>
</dbReference>
<dbReference type="InterPro" id="IPR050134">
    <property type="entry name" value="NAD-dep_sirtuin_deacylases"/>
</dbReference>
<evidence type="ECO:0000256" key="4">
    <source>
        <dbReference type="PROSITE-ProRule" id="PRU00236"/>
    </source>
</evidence>
<feature type="domain" description="Deacetylase sirtuin-type" evidence="5">
    <location>
        <begin position="1"/>
        <end position="243"/>
    </location>
</feature>
<dbReference type="EMBL" id="QGGY01000001">
    <property type="protein sequence ID" value="PWJ78759.1"/>
    <property type="molecule type" value="Genomic_DNA"/>
</dbReference>
<sequence length="243" mass="27819">MRGKIERLQKILDESRYTVAICGSGMMEEGGFVGVKHPERAYEIEEKYGDSPEEIFSSVYYNTRPEQFFRFYKEEMLKIAPEPTASGEIMAAMERAGRLQCIITANIYDHPRKAGCSNVINLHGTIYDNKCPRCGREYSLDYVMNSRKVPICEKCNVPVRPMVSLFGEMVDARLLARAVDEIEKADTLLLLGTNLDSEVFSSYFRYFEGSSLVVIHQREHYMDSKADLVIIDQPKNVLPQLQF</sequence>
<protein>
    <recommendedName>
        <fullName evidence="1">protein acetyllysine N-acetyltransferase</fullName>
        <ecNumber evidence="1">2.3.1.286</ecNumber>
    </recommendedName>
</protein>
<evidence type="ECO:0000256" key="3">
    <source>
        <dbReference type="ARBA" id="ARBA00023027"/>
    </source>
</evidence>
<dbReference type="GO" id="GO:0070403">
    <property type="term" value="F:NAD+ binding"/>
    <property type="evidence" value="ECO:0007669"/>
    <property type="project" value="InterPro"/>
</dbReference>
<reference evidence="6 7" key="1">
    <citation type="submission" date="2018-05" db="EMBL/GenBank/DDBJ databases">
        <authorList>
            <person name="Goeker M."/>
            <person name="Huntemann M."/>
            <person name="Clum A."/>
            <person name="Pillay M."/>
            <person name="Palaniappan K."/>
            <person name="Varghese N."/>
            <person name="Mikhailova N."/>
            <person name="Stamatis D."/>
            <person name="Reddy T."/>
            <person name="Daum C."/>
            <person name="Shapiro N."/>
            <person name="Ivanova N."/>
            <person name="Kyrpides N."/>
            <person name="Woyke T."/>
        </authorList>
    </citation>
    <scope>NUCLEOTIDE SEQUENCE [LARGE SCALE GENOMIC DNA]</scope>
    <source>
        <strain evidence="6 7">DSM 26524</strain>
    </source>
</reference>
<proteinExistence type="predicted"/>
<keyword evidence="4" id="KW-0479">Metal-binding</keyword>
<dbReference type="AlphaFoldDB" id="A0AB73T9E3"/>
<dbReference type="PANTHER" id="PTHR11085">
    <property type="entry name" value="NAD-DEPENDENT PROTEIN DEACYLASE SIRTUIN-5, MITOCHONDRIAL-RELATED"/>
    <property type="match status" value="1"/>
</dbReference>
<feature type="binding site" evidence="4">
    <location>
        <position position="134"/>
    </location>
    <ligand>
        <name>Zn(2+)</name>
        <dbReference type="ChEBI" id="CHEBI:29105"/>
    </ligand>
</feature>
<dbReference type="PANTHER" id="PTHR11085:SF10">
    <property type="entry name" value="NAD-DEPENDENT PROTEIN DEACYLASE SIRTUIN-5, MITOCHONDRIAL-RELATED"/>
    <property type="match status" value="1"/>
</dbReference>
<feature type="active site" description="Proton acceptor" evidence="4">
    <location>
        <position position="123"/>
    </location>
</feature>
<evidence type="ECO:0000256" key="2">
    <source>
        <dbReference type="ARBA" id="ARBA00022679"/>
    </source>
</evidence>
<dbReference type="Gene3D" id="3.30.1600.10">
    <property type="entry name" value="SIR2/SIRT2 'Small Domain"/>
    <property type="match status" value="1"/>
</dbReference>
<evidence type="ECO:0000313" key="6">
    <source>
        <dbReference type="EMBL" id="PWJ78759.1"/>
    </source>
</evidence>
<dbReference type="GO" id="GO:0017136">
    <property type="term" value="F:histone deacetylase activity, NAD-dependent"/>
    <property type="evidence" value="ECO:0007669"/>
    <property type="project" value="TreeGrafter"/>
</dbReference>
<evidence type="ECO:0000313" key="7">
    <source>
        <dbReference type="Proteomes" id="UP000245412"/>
    </source>
</evidence>
<dbReference type="InterPro" id="IPR003000">
    <property type="entry name" value="Sirtuin"/>
</dbReference>
<keyword evidence="2" id="KW-0808">Transferase</keyword>
<feature type="binding site" evidence="4">
    <location>
        <position position="131"/>
    </location>
    <ligand>
        <name>Zn(2+)</name>
        <dbReference type="ChEBI" id="CHEBI:29105"/>
    </ligand>
</feature>
<evidence type="ECO:0000256" key="1">
    <source>
        <dbReference type="ARBA" id="ARBA00012928"/>
    </source>
</evidence>
<dbReference type="EC" id="2.3.1.286" evidence="1"/>
<comment type="caution">
    <text evidence="6">The sequence shown here is derived from an EMBL/GenBank/DDBJ whole genome shotgun (WGS) entry which is preliminary data.</text>
</comment>
<keyword evidence="4" id="KW-0862">Zinc</keyword>
<dbReference type="GO" id="GO:0046872">
    <property type="term" value="F:metal ion binding"/>
    <property type="evidence" value="ECO:0007669"/>
    <property type="project" value="UniProtKB-KW"/>
</dbReference>
<feature type="binding site" evidence="4">
    <location>
        <position position="152"/>
    </location>
    <ligand>
        <name>Zn(2+)</name>
        <dbReference type="ChEBI" id="CHEBI:29105"/>
    </ligand>
</feature>
<dbReference type="InterPro" id="IPR026590">
    <property type="entry name" value="Ssirtuin_cat_dom"/>
</dbReference>
<dbReference type="Pfam" id="PF02146">
    <property type="entry name" value="SIR2"/>
    <property type="match status" value="1"/>
</dbReference>
<keyword evidence="7" id="KW-1185">Reference proteome</keyword>
<dbReference type="SUPFAM" id="SSF52467">
    <property type="entry name" value="DHS-like NAD/FAD-binding domain"/>
    <property type="match status" value="1"/>
</dbReference>
<dbReference type="InterPro" id="IPR026591">
    <property type="entry name" value="Sirtuin_cat_small_dom_sf"/>
</dbReference>